<sequence>MVDQGERKDFTPSGVSSAASGRDLDKFLKVSPNLFTPERLNLFDSLHLYTSLINCSKNIEQGERLHNLSWRIVNKALLKDKNINRSKKRDGVKNLYYVLNPVNQNGNPKDQLAKRNPLQQPQTHTQQQQQHTRPTRGKPLTAPTSNVNIRDSNLTMTAADAAQQLPQGSKDNTNDREDTTIDGNDSNNSKLYKSSTALFSAVNKRFASTNPPTAANSTASSIASATTQLQQQALMKKLNKEAPKTIVTGFDPNTIITKTAVHRTAGSASRSTSNDSGRSRGAHTQPGGPTRPKVSKYRQDTKSDSLFSSSKGRTANVSNKIFFSSEDEEEDSDWNSLSTDGSDDGSDDEDTDGDGDNADDDDNLSNDYFYDDDDDQYYKRQWGKLVFSKTTRLSQSPSSVNASGSGSGSSTGAATNTSPHEVRKSLLSGLFSGERTQQSSNASTASTTPSTSHQGSVDPCSMLVNDPEFPTPLEKSTITSNVTAHGSVSSGQGRVNSALPLEEIIQRESRGRQPHRAGTAGAQSQHYSNAPLTAQTILPTALSTHMFLPNDVHHRRMAARAAAQDVAETSSTNAQPLQLPRKLSRRQSMDIPIKSRSQLLIKTRMEISEEEKYKNRRAHRNKNADLS</sequence>
<evidence type="ECO:0000259" key="2">
    <source>
        <dbReference type="Pfam" id="PF08550"/>
    </source>
</evidence>
<evidence type="ECO:0000256" key="1">
    <source>
        <dbReference type="SAM" id="MobiDB-lite"/>
    </source>
</evidence>
<feature type="compositionally biased region" description="Polar residues" evidence="1">
    <location>
        <begin position="266"/>
        <end position="276"/>
    </location>
</feature>
<dbReference type="GO" id="GO:0006808">
    <property type="term" value="P:regulation of nitrogen utilization"/>
    <property type="evidence" value="ECO:0007669"/>
    <property type="project" value="EnsemblFungi"/>
</dbReference>
<dbReference type="GO" id="GO:2000220">
    <property type="term" value="P:regulation of pseudohyphal growth"/>
    <property type="evidence" value="ECO:0007669"/>
    <property type="project" value="EnsemblFungi"/>
</dbReference>
<keyword evidence="4" id="KW-1185">Reference proteome</keyword>
<dbReference type="InterPro" id="IPR013860">
    <property type="entry name" value="AreA_GATA"/>
</dbReference>
<dbReference type="OMA" id="MFLPNNI"/>
<feature type="region of interest" description="Disordered" evidence="1">
    <location>
        <begin position="259"/>
        <end position="372"/>
    </location>
</feature>
<organism evidence="3 4">
    <name type="scientific">Huiozyma naganishii (strain ATCC MYA-139 / BCRC 22969 / CBS 8797 / KCTC 17520 / NBRC 10181 / NCYC 3082 / Yp74L-3)</name>
    <name type="common">Yeast</name>
    <name type="synonym">Kazachstania naganishii</name>
    <dbReference type="NCBI Taxonomy" id="1071383"/>
    <lineage>
        <taxon>Eukaryota</taxon>
        <taxon>Fungi</taxon>
        <taxon>Dikarya</taxon>
        <taxon>Ascomycota</taxon>
        <taxon>Saccharomycotina</taxon>
        <taxon>Saccharomycetes</taxon>
        <taxon>Saccharomycetales</taxon>
        <taxon>Saccharomycetaceae</taxon>
        <taxon>Huiozyma</taxon>
    </lineage>
</organism>
<feature type="compositionally biased region" description="Low complexity" evidence="1">
    <location>
        <begin position="119"/>
        <end position="132"/>
    </location>
</feature>
<dbReference type="InterPro" id="IPR053043">
    <property type="entry name" value="Ras-cAMP_regulatory"/>
</dbReference>
<feature type="compositionally biased region" description="Basic and acidic residues" evidence="1">
    <location>
        <begin position="603"/>
        <end position="613"/>
    </location>
</feature>
<feature type="region of interest" description="Disordered" evidence="1">
    <location>
        <begin position="100"/>
        <end position="191"/>
    </location>
</feature>
<name>J7RT00_HUIN7</name>
<dbReference type="RefSeq" id="XP_022467297.1">
    <property type="nucleotide sequence ID" value="XM_022611064.1"/>
</dbReference>
<dbReference type="GO" id="GO:0000122">
    <property type="term" value="P:negative regulation of transcription by RNA polymerase II"/>
    <property type="evidence" value="ECO:0007669"/>
    <property type="project" value="EnsemblFungi"/>
</dbReference>
<reference evidence="4" key="2">
    <citation type="submission" date="2012-08" db="EMBL/GenBank/DDBJ databases">
        <title>Genome sequence of Kazachstania naganishii.</title>
        <authorList>
            <person name="Gordon J.L."/>
            <person name="Armisen D."/>
            <person name="Proux-Wera E."/>
            <person name="OhEigeartaigh S.S."/>
            <person name="Byrne K.P."/>
            <person name="Wolfe K.H."/>
        </authorList>
    </citation>
    <scope>NUCLEOTIDE SEQUENCE [LARGE SCALE GENOMIC DNA]</scope>
    <source>
        <strain evidence="4">ATCC MYA-139 / BCRC 22969 / CBS 8797 / CCRC 22969 / KCTC 17520 / NBRC 10181 / NCYC 3082</strain>
    </source>
</reference>
<dbReference type="GO" id="GO:0005737">
    <property type="term" value="C:cytoplasm"/>
    <property type="evidence" value="ECO:0007669"/>
    <property type="project" value="EnsemblFungi"/>
</dbReference>
<gene>
    <name evidence="3" type="primary">KNAG0M02000</name>
    <name evidence="3" type="ordered locus">KNAG_0M02000</name>
</gene>
<feature type="region of interest" description="Disordered" evidence="1">
    <location>
        <begin position="508"/>
        <end position="528"/>
    </location>
</feature>
<dbReference type="OrthoDB" id="5054775at2759"/>
<dbReference type="KEGG" id="kng:KNAG_0M02000"/>
<dbReference type="STRING" id="1071383.J7RT00"/>
<dbReference type="AlphaFoldDB" id="J7RT00"/>
<feature type="compositionally biased region" description="Polar residues" evidence="1">
    <location>
        <begin position="567"/>
        <end position="576"/>
    </location>
</feature>
<dbReference type="GO" id="GO:0031930">
    <property type="term" value="P:mitochondria-nucleus signaling pathway"/>
    <property type="evidence" value="ECO:0007669"/>
    <property type="project" value="EnsemblFungi"/>
</dbReference>
<feature type="compositionally biased region" description="Polar residues" evidence="1">
    <location>
        <begin position="181"/>
        <end position="191"/>
    </location>
</feature>
<feature type="compositionally biased region" description="Low complexity" evidence="1">
    <location>
        <begin position="396"/>
        <end position="419"/>
    </location>
</feature>
<dbReference type="PANTHER" id="PTHR28014:SF1">
    <property type="entry name" value="NEGATIVE REGULATOR OF RAS-CAMP PATHWAY"/>
    <property type="match status" value="1"/>
</dbReference>
<feature type="compositionally biased region" description="Polar residues" evidence="1">
    <location>
        <begin position="304"/>
        <end position="322"/>
    </location>
</feature>
<feature type="region of interest" description="Disordered" evidence="1">
    <location>
        <begin position="391"/>
        <end position="420"/>
    </location>
</feature>
<evidence type="ECO:0000313" key="3">
    <source>
        <dbReference type="EMBL" id="CCK73053.1"/>
    </source>
</evidence>
<evidence type="ECO:0000313" key="4">
    <source>
        <dbReference type="Proteomes" id="UP000006310"/>
    </source>
</evidence>
<feature type="domain" description="Nitrogen regulatory protein areA GATA-like" evidence="2">
    <location>
        <begin position="48"/>
        <end position="75"/>
    </location>
</feature>
<dbReference type="GeneID" id="34528833"/>
<proteinExistence type="predicted"/>
<dbReference type="Pfam" id="PF08550">
    <property type="entry name" value="GATA_AreA"/>
    <property type="match status" value="1"/>
</dbReference>
<feature type="region of interest" description="Disordered" evidence="1">
    <location>
        <begin position="558"/>
        <end position="627"/>
    </location>
</feature>
<accession>J7RT00</accession>
<feature type="compositionally biased region" description="Low complexity" evidence="1">
    <location>
        <begin position="436"/>
        <end position="452"/>
    </location>
</feature>
<dbReference type="EMBL" id="HE978326">
    <property type="protein sequence ID" value="CCK73053.1"/>
    <property type="molecule type" value="Genomic_DNA"/>
</dbReference>
<dbReference type="Proteomes" id="UP000006310">
    <property type="component" value="Chromosome 13"/>
</dbReference>
<reference evidence="3 4" key="1">
    <citation type="journal article" date="2011" name="Proc. Natl. Acad. Sci. U.S.A.">
        <title>Evolutionary erosion of yeast sex chromosomes by mating-type switching accidents.</title>
        <authorList>
            <person name="Gordon J.L."/>
            <person name="Armisen D."/>
            <person name="Proux-Wera E."/>
            <person name="Oheigeartaigh S.S."/>
            <person name="Byrne K.P."/>
            <person name="Wolfe K.H."/>
        </authorList>
    </citation>
    <scope>NUCLEOTIDE SEQUENCE [LARGE SCALE GENOMIC DNA]</scope>
    <source>
        <strain evidence="4">ATCC MYA-139 / BCRC 22969 / CBS 8797 / CCRC 22969 / KCTC 17520 / NBRC 10181 / NCYC 3082</strain>
    </source>
</reference>
<dbReference type="eggNOG" id="ENOG502RFNU">
    <property type="taxonomic scope" value="Eukaryota"/>
</dbReference>
<protein>
    <recommendedName>
        <fullName evidence="2">Nitrogen regulatory protein areA GATA-like domain-containing protein</fullName>
    </recommendedName>
</protein>
<feature type="compositionally biased region" description="Acidic residues" evidence="1">
    <location>
        <begin position="341"/>
        <end position="372"/>
    </location>
</feature>
<dbReference type="HOGENOM" id="CLU_023053_0_0_1"/>
<dbReference type="PANTHER" id="PTHR28014">
    <property type="entry name" value="NEGATIVE REGULATOR OF RAS-CAMP PATHWAY"/>
    <property type="match status" value="1"/>
</dbReference>
<feature type="region of interest" description="Disordered" evidence="1">
    <location>
        <begin position="434"/>
        <end position="474"/>
    </location>
</feature>
<feature type="compositionally biased region" description="Polar residues" evidence="1">
    <location>
        <begin position="142"/>
        <end position="156"/>
    </location>
</feature>